<dbReference type="Proteomes" id="UP000581135">
    <property type="component" value="Unassembled WGS sequence"/>
</dbReference>
<dbReference type="RefSeq" id="WP_183416775.1">
    <property type="nucleotide sequence ID" value="NZ_JACHXA010000006.1"/>
</dbReference>
<sequence>MKILILGTPKSGTTALFDAVCGSFPAALHAFEPITLGDLAQRNKRLVCKFLRLFTYDGGAENFDRVILAVRNRFDFLISALFFAPSICHGFTDNAAVDRYLACIDKLRAGKADVTDLCDLLSDISEVDQLAYLRDISDKLLHIQASLSKSKYLVARYEDIMAGQYDSLTQFLERPVGAAGPAVGWSDYIKRTTSIQNWPRYFSQRDFLKFSEAFEGFHDHYGYRLEPCSGASRSASWDETGAYVTKVVNRFRQENALPPYSPGSRRFAGTRDYERAFLALMREENLEEAVGFVDEAILQEPEIAGYHRLKARILLALGRKASAEAVATAALNLSPKSTDLLALLRDLAVERSDRAAELAFHRDLAKLEDKEAAWRRLIFLLIREQAFDEALLCCEELLGRFPANSAYWQGYARVLLHCSRHRDALQAASKALELSPDAAAHWAVYARSLAQVDRPREALAAADKAAQLDPRKAVPRGVLDAWEARSRSD</sequence>
<dbReference type="PANTHER" id="PTHR44943:SF8">
    <property type="entry name" value="TPR REPEAT-CONTAINING PROTEIN MJ0263"/>
    <property type="match status" value="1"/>
</dbReference>
<dbReference type="InterPro" id="IPR051685">
    <property type="entry name" value="Ycf3/AcsC/BcsC/TPR_MFPF"/>
</dbReference>
<dbReference type="Gene3D" id="1.25.40.10">
    <property type="entry name" value="Tetratricopeptide repeat domain"/>
    <property type="match status" value="1"/>
</dbReference>
<dbReference type="AlphaFoldDB" id="A0A839SY43"/>
<reference evidence="3 4" key="1">
    <citation type="submission" date="2020-08" db="EMBL/GenBank/DDBJ databases">
        <title>Genomic Encyclopedia of Type Strains, Phase III (KMG-III): the genomes of soil and plant-associated and newly described type strains.</title>
        <authorList>
            <person name="Whitman W."/>
        </authorList>
    </citation>
    <scope>NUCLEOTIDE SEQUENCE [LARGE SCALE GENOMIC DNA]</scope>
    <source>
        <strain evidence="3 4">CECT 8803</strain>
    </source>
</reference>
<dbReference type="InterPro" id="IPR019734">
    <property type="entry name" value="TPR_rpt"/>
</dbReference>
<dbReference type="EMBL" id="JACHXA010000006">
    <property type="protein sequence ID" value="MBB3065945.1"/>
    <property type="molecule type" value="Genomic_DNA"/>
</dbReference>
<comment type="caution">
    <text evidence="3">The sequence shown here is derived from an EMBL/GenBank/DDBJ whole genome shotgun (WGS) entry which is preliminary data.</text>
</comment>
<evidence type="ECO:0000313" key="4">
    <source>
        <dbReference type="Proteomes" id="UP000581135"/>
    </source>
</evidence>
<evidence type="ECO:0000313" key="3">
    <source>
        <dbReference type="EMBL" id="MBB3065945.1"/>
    </source>
</evidence>
<dbReference type="InterPro" id="IPR027417">
    <property type="entry name" value="P-loop_NTPase"/>
</dbReference>
<name>A0A839SY43_9PROT</name>
<keyword evidence="2" id="KW-0802">TPR repeat</keyword>
<keyword evidence="1" id="KW-0677">Repeat</keyword>
<accession>A0A839SY43</accession>
<dbReference type="SMART" id="SM00028">
    <property type="entry name" value="TPR"/>
    <property type="match status" value="5"/>
</dbReference>
<dbReference type="PANTHER" id="PTHR44943">
    <property type="entry name" value="CELLULOSE SYNTHASE OPERON PROTEIN C"/>
    <property type="match status" value="1"/>
</dbReference>
<dbReference type="Gene3D" id="3.40.50.300">
    <property type="entry name" value="P-loop containing nucleotide triphosphate hydrolases"/>
    <property type="match status" value="1"/>
</dbReference>
<protein>
    <submittedName>
        <fullName evidence="3">Tetratricopeptide (TPR) repeat protein</fullName>
    </submittedName>
</protein>
<organism evidence="3 4">
    <name type="scientific">Limibacillus halophilus</name>
    <dbReference type="NCBI Taxonomy" id="1579333"/>
    <lineage>
        <taxon>Bacteria</taxon>
        <taxon>Pseudomonadati</taxon>
        <taxon>Pseudomonadota</taxon>
        <taxon>Alphaproteobacteria</taxon>
        <taxon>Rhodospirillales</taxon>
        <taxon>Rhodovibrionaceae</taxon>
        <taxon>Limibacillus</taxon>
    </lineage>
</organism>
<dbReference type="InterPro" id="IPR011990">
    <property type="entry name" value="TPR-like_helical_dom_sf"/>
</dbReference>
<dbReference type="SUPFAM" id="SSF52540">
    <property type="entry name" value="P-loop containing nucleoside triphosphate hydrolases"/>
    <property type="match status" value="1"/>
</dbReference>
<gene>
    <name evidence="3" type="ORF">FHR98_002248</name>
</gene>
<dbReference type="SUPFAM" id="SSF48452">
    <property type="entry name" value="TPR-like"/>
    <property type="match status" value="1"/>
</dbReference>
<evidence type="ECO:0000256" key="1">
    <source>
        <dbReference type="ARBA" id="ARBA00022737"/>
    </source>
</evidence>
<proteinExistence type="predicted"/>
<keyword evidence="4" id="KW-1185">Reference proteome</keyword>
<evidence type="ECO:0000256" key="2">
    <source>
        <dbReference type="ARBA" id="ARBA00022803"/>
    </source>
</evidence>